<sequence length="122" mass="13439">MIFINGITILLIYELIGEVAAQLLPIALPGPVIGMFLLFLTLSLRRPSMAAIEMASTTLLSHLSLLFVPAGVGIIVHFNRLTHEWLPITITLLLSTMITMATTAIVMVGIQRFQNKWGHHHA</sequence>
<feature type="transmembrane region" description="Helical" evidence="6">
    <location>
        <begin position="20"/>
        <end position="42"/>
    </location>
</feature>
<dbReference type="InterPro" id="IPR005538">
    <property type="entry name" value="LrgA/CidA"/>
</dbReference>
<evidence type="ECO:0000313" key="7">
    <source>
        <dbReference type="EMBL" id="MBE9029998.1"/>
    </source>
</evidence>
<keyword evidence="5 6" id="KW-0472">Membrane</keyword>
<dbReference type="AlphaFoldDB" id="A0A928VJY7"/>
<comment type="subcellular location">
    <subcellularLocation>
        <location evidence="1">Cell membrane</location>
        <topology evidence="1">Multi-pass membrane protein</topology>
    </subcellularLocation>
</comment>
<evidence type="ECO:0000256" key="6">
    <source>
        <dbReference type="SAM" id="Phobius"/>
    </source>
</evidence>
<feature type="transmembrane region" description="Helical" evidence="6">
    <location>
        <begin position="54"/>
        <end position="79"/>
    </location>
</feature>
<proteinExistence type="predicted"/>
<keyword evidence="3 6" id="KW-0812">Transmembrane</keyword>
<evidence type="ECO:0000313" key="8">
    <source>
        <dbReference type="Proteomes" id="UP000625316"/>
    </source>
</evidence>
<feature type="transmembrane region" description="Helical" evidence="6">
    <location>
        <begin position="85"/>
        <end position="110"/>
    </location>
</feature>
<evidence type="ECO:0000256" key="1">
    <source>
        <dbReference type="ARBA" id="ARBA00004651"/>
    </source>
</evidence>
<dbReference type="Pfam" id="PF03788">
    <property type="entry name" value="LrgA"/>
    <property type="match status" value="1"/>
</dbReference>
<dbReference type="PANTHER" id="PTHR33931">
    <property type="entry name" value="HOLIN-LIKE PROTEIN CIDA-RELATED"/>
    <property type="match status" value="1"/>
</dbReference>
<dbReference type="PANTHER" id="PTHR33931:SF2">
    <property type="entry name" value="HOLIN-LIKE PROTEIN CIDA"/>
    <property type="match status" value="1"/>
</dbReference>
<gene>
    <name evidence="7" type="ORF">IQ266_09690</name>
</gene>
<name>A0A928VJY7_9CYAN</name>
<reference evidence="7" key="1">
    <citation type="submission" date="2020-10" db="EMBL/GenBank/DDBJ databases">
        <authorList>
            <person name="Castelo-Branco R."/>
            <person name="Eusebio N."/>
            <person name="Adriana R."/>
            <person name="Vieira A."/>
            <person name="Brugerolle De Fraissinette N."/>
            <person name="Rezende De Castro R."/>
            <person name="Schneider M.P."/>
            <person name="Vasconcelos V."/>
            <person name="Leao P.N."/>
        </authorList>
    </citation>
    <scope>NUCLEOTIDE SEQUENCE</scope>
    <source>
        <strain evidence="7">LEGE 11480</strain>
    </source>
</reference>
<protein>
    <submittedName>
        <fullName evidence="7">CidA/LrgA family protein</fullName>
    </submittedName>
</protein>
<keyword evidence="4 6" id="KW-1133">Transmembrane helix</keyword>
<dbReference type="EMBL" id="JADEXQ010000026">
    <property type="protein sequence ID" value="MBE9029998.1"/>
    <property type="molecule type" value="Genomic_DNA"/>
</dbReference>
<comment type="caution">
    <text evidence="7">The sequence shown here is derived from an EMBL/GenBank/DDBJ whole genome shotgun (WGS) entry which is preliminary data.</text>
</comment>
<keyword evidence="2" id="KW-1003">Cell membrane</keyword>
<evidence type="ECO:0000256" key="3">
    <source>
        <dbReference type="ARBA" id="ARBA00022692"/>
    </source>
</evidence>
<dbReference type="Proteomes" id="UP000625316">
    <property type="component" value="Unassembled WGS sequence"/>
</dbReference>
<evidence type="ECO:0000256" key="5">
    <source>
        <dbReference type="ARBA" id="ARBA00023136"/>
    </source>
</evidence>
<keyword evidence="8" id="KW-1185">Reference proteome</keyword>
<accession>A0A928VJY7</accession>
<evidence type="ECO:0000256" key="4">
    <source>
        <dbReference type="ARBA" id="ARBA00022989"/>
    </source>
</evidence>
<dbReference type="GO" id="GO:0005886">
    <property type="term" value="C:plasma membrane"/>
    <property type="evidence" value="ECO:0007669"/>
    <property type="project" value="UniProtKB-SubCell"/>
</dbReference>
<evidence type="ECO:0000256" key="2">
    <source>
        <dbReference type="ARBA" id="ARBA00022475"/>
    </source>
</evidence>
<organism evidence="7 8">
    <name type="scientific">Romeriopsis navalis LEGE 11480</name>
    <dbReference type="NCBI Taxonomy" id="2777977"/>
    <lineage>
        <taxon>Bacteria</taxon>
        <taxon>Bacillati</taxon>
        <taxon>Cyanobacteriota</taxon>
        <taxon>Cyanophyceae</taxon>
        <taxon>Leptolyngbyales</taxon>
        <taxon>Leptolyngbyaceae</taxon>
        <taxon>Romeriopsis</taxon>
        <taxon>Romeriopsis navalis</taxon>
    </lineage>
</organism>